<feature type="compositionally biased region" description="Gly residues" evidence="11">
    <location>
        <begin position="587"/>
        <end position="598"/>
    </location>
</feature>
<dbReference type="GO" id="GO:0008312">
    <property type="term" value="F:7S RNA binding"/>
    <property type="evidence" value="ECO:0007669"/>
    <property type="project" value="InterPro"/>
</dbReference>
<evidence type="ECO:0000256" key="9">
    <source>
        <dbReference type="ARBA" id="ARBA00029498"/>
    </source>
</evidence>
<dbReference type="GO" id="GO:0005786">
    <property type="term" value="C:signal recognition particle, endoplasmic reticulum targeting"/>
    <property type="evidence" value="ECO:0007669"/>
    <property type="project" value="UniProtKB-KW"/>
</dbReference>
<evidence type="ECO:0000256" key="8">
    <source>
        <dbReference type="ARBA" id="ARBA00023274"/>
    </source>
</evidence>
<evidence type="ECO:0000256" key="2">
    <source>
        <dbReference type="ARBA" id="ARBA00004604"/>
    </source>
</evidence>
<sequence>MSDPTPDELPPPPPPQSPCSLNLHVDISHAQQTNGLKFSDYQSYHAYTTRRLKRLRKKGGATNRSSEKNGRSRKFQKKMISPSTTTILPTHLEILLFESERAWAYAMEVKESSLSSKVHGGGRKQMFLSRLKKAAKHAEDLEALAGVPDVATDRTALEIVAYRGNMKGILAMERGDWVTAHREFKLSHALLVNLVRAPGATREEIEVLGDRARDLEPSIRYCKYNMQGGEGKETDNQEELLGTDCYKKLQKLLECKPEGDVVGDSKGDGEDSVVFRGSKISLSPPSVRLVFLRVKDTLKEFQEKGKVEGEEGERYYVKALTAVDDLLEGTEREIERLNNSNLTPAIESKIESQKLLAHYTTYMKLKCSCDRGEQIVSHLLAHPSTSPSEFVHLYDSLLQNAKEILTVGGGDSSDDFAVAANALVLRIRALRCRHVGAFYEATAQYQKAISVLGHAQNLATDAAEQYQALDDESEELKEMTELEEKVTGDKCRVTAKLYLASVGKNTGAVSKNLLQRLQKFDSAIDPSTGKVTVSSVNLLSSVYAKPTFFDIANNFVETPRLEEGAEEEEDEDEEGSEDEGVDAEEGNVGGGLLGWFRR</sequence>
<keyword evidence="4 10" id="KW-0963">Cytoplasm</keyword>
<keyword evidence="7" id="KW-0539">Nucleus</keyword>
<dbReference type="InterPro" id="IPR034652">
    <property type="entry name" value="SRP68-RBD"/>
</dbReference>
<feature type="compositionally biased region" description="Acidic residues" evidence="11">
    <location>
        <begin position="564"/>
        <end position="585"/>
    </location>
</feature>
<keyword evidence="6 10" id="KW-0733">Signal recognition particle</keyword>
<dbReference type="GO" id="GO:0030942">
    <property type="term" value="F:endoplasmic reticulum signal peptide binding"/>
    <property type="evidence" value="ECO:0007669"/>
    <property type="project" value="InterPro"/>
</dbReference>
<dbReference type="GO" id="GO:0005730">
    <property type="term" value="C:nucleolus"/>
    <property type="evidence" value="ECO:0007669"/>
    <property type="project" value="UniProtKB-SubCell"/>
</dbReference>
<evidence type="ECO:0000313" key="13">
    <source>
        <dbReference type="Proteomes" id="UP001165065"/>
    </source>
</evidence>
<dbReference type="InterPro" id="IPR038253">
    <property type="entry name" value="SRP68_N_sf"/>
</dbReference>
<keyword evidence="8 10" id="KW-0687">Ribonucleoprotein</keyword>
<keyword evidence="13" id="KW-1185">Reference proteome</keyword>
<comment type="subcellular location">
    <subcellularLocation>
        <location evidence="1 10">Cytoplasm</location>
    </subcellularLocation>
    <subcellularLocation>
        <location evidence="2">Nucleus</location>
        <location evidence="2">Nucleolus</location>
    </subcellularLocation>
</comment>
<evidence type="ECO:0000256" key="10">
    <source>
        <dbReference type="PIRNR" id="PIRNR038995"/>
    </source>
</evidence>
<evidence type="ECO:0000313" key="12">
    <source>
        <dbReference type="EMBL" id="GMI49107.1"/>
    </source>
</evidence>
<gene>
    <name evidence="12" type="ORF">TrCOL_g7435</name>
</gene>
<dbReference type="AlphaFoldDB" id="A0A9W7LGZ1"/>
<comment type="caution">
    <text evidence="12">The sequence shown here is derived from an EMBL/GenBank/DDBJ whole genome shotgun (WGS) entry which is preliminary data.</text>
</comment>
<evidence type="ECO:0000256" key="6">
    <source>
        <dbReference type="ARBA" id="ARBA00023135"/>
    </source>
</evidence>
<dbReference type="EMBL" id="BRYA01000462">
    <property type="protein sequence ID" value="GMI49107.1"/>
    <property type="molecule type" value="Genomic_DNA"/>
</dbReference>
<evidence type="ECO:0000256" key="3">
    <source>
        <dbReference type="ARBA" id="ARBA00009352"/>
    </source>
</evidence>
<proteinExistence type="inferred from homology"/>
<dbReference type="CDD" id="cd15481">
    <property type="entry name" value="SRP68-RBD"/>
    <property type="match status" value="1"/>
</dbReference>
<evidence type="ECO:0000256" key="7">
    <source>
        <dbReference type="ARBA" id="ARBA00023242"/>
    </source>
</evidence>
<dbReference type="GO" id="GO:0005047">
    <property type="term" value="F:signal recognition particle binding"/>
    <property type="evidence" value="ECO:0007669"/>
    <property type="project" value="InterPro"/>
</dbReference>
<dbReference type="Proteomes" id="UP001165065">
    <property type="component" value="Unassembled WGS sequence"/>
</dbReference>
<dbReference type="OrthoDB" id="10255118at2759"/>
<dbReference type="Pfam" id="PF16969">
    <property type="entry name" value="SRP68"/>
    <property type="match status" value="1"/>
</dbReference>
<dbReference type="GO" id="GO:0006614">
    <property type="term" value="P:SRP-dependent cotranslational protein targeting to membrane"/>
    <property type="evidence" value="ECO:0007669"/>
    <property type="project" value="InterPro"/>
</dbReference>
<name>A0A9W7LGZ1_9STRA</name>
<feature type="region of interest" description="Disordered" evidence="11">
    <location>
        <begin position="55"/>
        <end position="76"/>
    </location>
</feature>
<evidence type="ECO:0000256" key="4">
    <source>
        <dbReference type="ARBA" id="ARBA00022490"/>
    </source>
</evidence>
<accession>A0A9W7LGZ1</accession>
<keyword evidence="5 10" id="KW-0694">RNA-binding</keyword>
<reference evidence="13" key="1">
    <citation type="journal article" date="2023" name="Commun. Biol.">
        <title>Genome analysis of Parmales, the sister group of diatoms, reveals the evolutionary specialization of diatoms from phago-mixotrophs to photoautotrophs.</title>
        <authorList>
            <person name="Ban H."/>
            <person name="Sato S."/>
            <person name="Yoshikawa S."/>
            <person name="Yamada K."/>
            <person name="Nakamura Y."/>
            <person name="Ichinomiya M."/>
            <person name="Sato N."/>
            <person name="Blanc-Mathieu R."/>
            <person name="Endo H."/>
            <person name="Kuwata A."/>
            <person name="Ogata H."/>
        </authorList>
    </citation>
    <scope>NUCLEOTIDE SEQUENCE [LARGE SCALE GENOMIC DNA]</scope>
</reference>
<dbReference type="PIRSF" id="PIRSF038995">
    <property type="entry name" value="SRP68"/>
    <property type="match status" value="1"/>
</dbReference>
<evidence type="ECO:0000256" key="11">
    <source>
        <dbReference type="SAM" id="MobiDB-lite"/>
    </source>
</evidence>
<dbReference type="PANTHER" id="PTHR12860:SF0">
    <property type="entry name" value="SIGNAL RECOGNITION PARTICLE SUBUNIT SRP68"/>
    <property type="match status" value="1"/>
</dbReference>
<dbReference type="PANTHER" id="PTHR12860">
    <property type="entry name" value="SIGNAL RECOGNITION PARTICLE 68 KDA PROTEIN"/>
    <property type="match status" value="1"/>
</dbReference>
<dbReference type="Gene3D" id="1.10.3450.40">
    <property type="entry name" value="Signal recognition particle, SRP68 subunit, RNA-binding domain"/>
    <property type="match status" value="1"/>
</dbReference>
<comment type="function">
    <text evidence="10">Component of the signal recognition particle (SRP) complex, a ribonucleoprotein complex that mediates the cotranslational targeting of secretory and membrane proteins to the endoplasmic reticulum (ER). The SRP complex interacts with the signal sequence in nascent secretory and membrane proteins and directs them to the membrane of the ER.</text>
</comment>
<organism evidence="12 13">
    <name type="scientific">Triparma columacea</name>
    <dbReference type="NCBI Taxonomy" id="722753"/>
    <lineage>
        <taxon>Eukaryota</taxon>
        <taxon>Sar</taxon>
        <taxon>Stramenopiles</taxon>
        <taxon>Ochrophyta</taxon>
        <taxon>Bolidophyceae</taxon>
        <taxon>Parmales</taxon>
        <taxon>Triparmaceae</taxon>
        <taxon>Triparma</taxon>
    </lineage>
</organism>
<evidence type="ECO:0000256" key="5">
    <source>
        <dbReference type="ARBA" id="ARBA00022884"/>
    </source>
</evidence>
<dbReference type="InterPro" id="IPR026258">
    <property type="entry name" value="SRP68"/>
</dbReference>
<comment type="similarity">
    <text evidence="3 10">Belongs to the SRP68 family.</text>
</comment>
<feature type="region of interest" description="Disordered" evidence="11">
    <location>
        <begin position="562"/>
        <end position="598"/>
    </location>
</feature>
<protein>
    <recommendedName>
        <fullName evidence="9 10">Signal recognition particle subunit SRP68</fullName>
        <shortName evidence="10">SRP68</shortName>
    </recommendedName>
</protein>
<evidence type="ECO:0000256" key="1">
    <source>
        <dbReference type="ARBA" id="ARBA00004496"/>
    </source>
</evidence>